<feature type="transmembrane region" description="Helical" evidence="9">
    <location>
        <begin position="132"/>
        <end position="149"/>
    </location>
</feature>
<evidence type="ECO:0000256" key="4">
    <source>
        <dbReference type="ARBA" id="ARBA00022475"/>
    </source>
</evidence>
<dbReference type="STRING" id="1080227.A8L45_20225"/>
<dbReference type="PIRSF" id="PIRSF006603">
    <property type="entry name" value="DinF"/>
    <property type="match status" value="1"/>
</dbReference>
<dbReference type="OrthoDB" id="9780160at2"/>
<keyword evidence="3" id="KW-0813">Transport</keyword>
<gene>
    <name evidence="10" type="ORF">A8L45_20225</name>
</gene>
<evidence type="ECO:0000256" key="6">
    <source>
        <dbReference type="ARBA" id="ARBA00022989"/>
    </source>
</evidence>
<keyword evidence="7 9" id="KW-0472">Membrane</keyword>
<evidence type="ECO:0000256" key="7">
    <source>
        <dbReference type="ARBA" id="ARBA00023136"/>
    </source>
</evidence>
<dbReference type="Pfam" id="PF01554">
    <property type="entry name" value="MatE"/>
    <property type="match status" value="2"/>
</dbReference>
<organism evidence="10 11">
    <name type="scientific">Veronia pacifica</name>
    <dbReference type="NCBI Taxonomy" id="1080227"/>
    <lineage>
        <taxon>Bacteria</taxon>
        <taxon>Pseudomonadati</taxon>
        <taxon>Pseudomonadota</taxon>
        <taxon>Gammaproteobacteria</taxon>
        <taxon>Vibrionales</taxon>
        <taxon>Vibrionaceae</taxon>
        <taxon>Veronia</taxon>
    </lineage>
</organism>
<evidence type="ECO:0000256" key="5">
    <source>
        <dbReference type="ARBA" id="ARBA00022692"/>
    </source>
</evidence>
<keyword evidence="11" id="KW-1185">Reference proteome</keyword>
<feature type="transmembrane region" description="Helical" evidence="9">
    <location>
        <begin position="394"/>
        <end position="414"/>
    </location>
</feature>
<reference evidence="10 11" key="1">
    <citation type="submission" date="2016-05" db="EMBL/GenBank/DDBJ databases">
        <title>Genomic Taxonomy of the Vibrionaceae.</title>
        <authorList>
            <person name="Gomez-Gil B."/>
            <person name="Enciso-Ibarra J."/>
        </authorList>
    </citation>
    <scope>NUCLEOTIDE SEQUENCE [LARGE SCALE GENOMIC DNA]</scope>
    <source>
        <strain evidence="10 11">CAIM 1920</strain>
    </source>
</reference>
<feature type="transmembrane region" description="Helical" evidence="9">
    <location>
        <begin position="53"/>
        <end position="77"/>
    </location>
</feature>
<dbReference type="InterPro" id="IPR047135">
    <property type="entry name" value="YsiQ"/>
</dbReference>
<feature type="transmembrane region" description="Helical" evidence="9">
    <location>
        <begin position="319"/>
        <end position="343"/>
    </location>
</feature>
<feature type="transmembrane region" description="Helical" evidence="9">
    <location>
        <begin position="285"/>
        <end position="307"/>
    </location>
</feature>
<evidence type="ECO:0000256" key="2">
    <source>
        <dbReference type="ARBA" id="ARBA00013489"/>
    </source>
</evidence>
<dbReference type="GO" id="GO:0005886">
    <property type="term" value="C:plasma membrane"/>
    <property type="evidence" value="ECO:0007669"/>
    <property type="project" value="UniProtKB-SubCell"/>
</dbReference>
<evidence type="ECO:0000256" key="9">
    <source>
        <dbReference type="SAM" id="Phobius"/>
    </source>
</evidence>
<evidence type="ECO:0000256" key="1">
    <source>
        <dbReference type="ARBA" id="ARBA00004429"/>
    </source>
</evidence>
<dbReference type="PANTHER" id="PTHR42925:SF2">
    <property type="entry name" value="NA+ DRIVEN MULTIDRUG EFFLUX PUMP"/>
    <property type="match status" value="1"/>
</dbReference>
<accession>A0A1C3EB44</accession>
<keyword evidence="4" id="KW-1003">Cell membrane</keyword>
<feature type="transmembrane region" description="Helical" evidence="9">
    <location>
        <begin position="161"/>
        <end position="181"/>
    </location>
</feature>
<dbReference type="NCBIfam" id="TIGR00797">
    <property type="entry name" value="matE"/>
    <property type="match status" value="1"/>
</dbReference>
<dbReference type="GO" id="GO:0015297">
    <property type="term" value="F:antiporter activity"/>
    <property type="evidence" value="ECO:0007669"/>
    <property type="project" value="InterPro"/>
</dbReference>
<dbReference type="EMBL" id="LYBM01000053">
    <property type="protein sequence ID" value="ODA30466.1"/>
    <property type="molecule type" value="Genomic_DNA"/>
</dbReference>
<dbReference type="InterPro" id="IPR002528">
    <property type="entry name" value="MATE_fam"/>
</dbReference>
<feature type="transmembrane region" description="Helical" evidence="9">
    <location>
        <begin position="355"/>
        <end position="382"/>
    </location>
</feature>
<dbReference type="GO" id="GO:0042910">
    <property type="term" value="F:xenobiotic transmembrane transporter activity"/>
    <property type="evidence" value="ECO:0007669"/>
    <property type="project" value="InterPro"/>
</dbReference>
<comment type="caution">
    <text evidence="10">The sequence shown here is derived from an EMBL/GenBank/DDBJ whole genome shotgun (WGS) entry which is preliminary data.</text>
</comment>
<evidence type="ECO:0000313" key="10">
    <source>
        <dbReference type="EMBL" id="ODA30466.1"/>
    </source>
</evidence>
<keyword evidence="6 9" id="KW-1133">Transmembrane helix</keyword>
<sequence>MAEKNFGFFIRRVLILGVPLILQQMLFSSLGIIDNIMVSQLGTSEVAAAGVGLRIFIYSMVIIWGFGLGVGILVAQFWGAKDRDGVKRYLAVGQLIALMLTSVIFVIAYFFPQAFTTLYNVTGDTKYVAETYIQYVSFAILLSAPVITLEAGIRSIGQTKLTLFLSLAEVALNILLNYMLIFGKLGAPEMGVAGSAIGTSLARAFRFIATLAIIYIWYPTLAFGPRHLKQALGVKVLRKYLSVTLPTMAGTVIWTVGLFVLNVIVGRMGEQQLAVSTVISSLESFALAAAGGTSGAVAILIGNALGAGHFSLSQAYARYAGWMALFTGLLVAAVIIASSPIIMPFYEQLTPEAQALTLACLPVLAFSMIFRVINVVLIVGVLRAGGDNTYCMYLDFFCQWVWAIPATLVAALWFQWALPWVFFMIASEEMVKLIPTLQRVRSGKWLNNLTKDETKAADQTQAVEA</sequence>
<feature type="transmembrane region" description="Helical" evidence="9">
    <location>
        <begin position="89"/>
        <end position="112"/>
    </location>
</feature>
<dbReference type="RefSeq" id="WP_068905172.1">
    <property type="nucleotide sequence ID" value="NZ_JBHUIF010000009.1"/>
</dbReference>
<evidence type="ECO:0000313" key="11">
    <source>
        <dbReference type="Proteomes" id="UP000094936"/>
    </source>
</evidence>
<proteinExistence type="predicted"/>
<keyword evidence="5 9" id="KW-0812">Transmembrane</keyword>
<feature type="transmembrane region" description="Helical" evidence="9">
    <location>
        <begin position="12"/>
        <end position="33"/>
    </location>
</feature>
<name>A0A1C3EB44_9GAMM</name>
<dbReference type="AlphaFoldDB" id="A0A1C3EB44"/>
<feature type="transmembrane region" description="Helical" evidence="9">
    <location>
        <begin position="201"/>
        <end position="219"/>
    </location>
</feature>
<dbReference type="Proteomes" id="UP000094936">
    <property type="component" value="Unassembled WGS sequence"/>
</dbReference>
<feature type="transmembrane region" description="Helical" evidence="9">
    <location>
        <begin position="240"/>
        <end position="265"/>
    </location>
</feature>
<comment type="subcellular location">
    <subcellularLocation>
        <location evidence="1">Cell inner membrane</location>
        <topology evidence="1">Multi-pass membrane protein</topology>
    </subcellularLocation>
</comment>
<protein>
    <recommendedName>
        <fullName evidence="2">Multidrug resistance protein NorM</fullName>
    </recommendedName>
    <alternativeName>
        <fullName evidence="8">Na(+)/drug antiporter</fullName>
    </alternativeName>
</protein>
<dbReference type="InterPro" id="IPR048279">
    <property type="entry name" value="MdtK-like"/>
</dbReference>
<evidence type="ECO:0000256" key="8">
    <source>
        <dbReference type="ARBA" id="ARBA00030855"/>
    </source>
</evidence>
<dbReference type="PANTHER" id="PTHR42925">
    <property type="entry name" value="MULTIDRUG AND TOXIN EFFLUX PROTEIN MATE FAMILY"/>
    <property type="match status" value="1"/>
</dbReference>
<evidence type="ECO:0000256" key="3">
    <source>
        <dbReference type="ARBA" id="ARBA00022448"/>
    </source>
</evidence>